<dbReference type="OrthoDB" id="9170669at2759"/>
<dbReference type="Proteomes" id="UP000796761">
    <property type="component" value="Unassembled WGS sequence"/>
</dbReference>
<proteinExistence type="predicted"/>
<protein>
    <recommendedName>
        <fullName evidence="3">Rna-directed dna polymerase from mobile element jockey-like</fullName>
    </recommendedName>
</protein>
<reference evidence="1" key="1">
    <citation type="submission" date="2019-04" db="EMBL/GenBank/DDBJ databases">
        <title>Genome assembly of Zosterops borbonicus 15179.</title>
        <authorList>
            <person name="Leroy T."/>
            <person name="Anselmetti Y."/>
            <person name="Tilak M.-K."/>
            <person name="Nabholz B."/>
        </authorList>
    </citation>
    <scope>NUCLEOTIDE SEQUENCE</scope>
    <source>
        <strain evidence="1">HGM_15179</strain>
        <tissue evidence="1">Muscle</tissue>
    </source>
</reference>
<keyword evidence="2" id="KW-1185">Reference proteome</keyword>
<evidence type="ECO:0000313" key="1">
    <source>
        <dbReference type="EMBL" id="TRZ07525.1"/>
    </source>
</evidence>
<gene>
    <name evidence="1" type="ORF">HGM15179_019579</name>
</gene>
<accession>A0A8K1FY42</accession>
<comment type="caution">
    <text evidence="1">The sequence shown here is derived from an EMBL/GenBank/DDBJ whole genome shotgun (WGS) entry which is preliminary data.</text>
</comment>
<organism evidence="1 2">
    <name type="scientific">Zosterops borbonicus</name>
    <dbReference type="NCBI Taxonomy" id="364589"/>
    <lineage>
        <taxon>Eukaryota</taxon>
        <taxon>Metazoa</taxon>
        <taxon>Chordata</taxon>
        <taxon>Craniata</taxon>
        <taxon>Vertebrata</taxon>
        <taxon>Euteleostomi</taxon>
        <taxon>Archelosauria</taxon>
        <taxon>Archosauria</taxon>
        <taxon>Dinosauria</taxon>
        <taxon>Saurischia</taxon>
        <taxon>Theropoda</taxon>
        <taxon>Coelurosauria</taxon>
        <taxon>Aves</taxon>
        <taxon>Neognathae</taxon>
        <taxon>Neoaves</taxon>
        <taxon>Telluraves</taxon>
        <taxon>Australaves</taxon>
        <taxon>Passeriformes</taxon>
        <taxon>Sylvioidea</taxon>
        <taxon>Zosteropidae</taxon>
        <taxon>Zosterops</taxon>
    </lineage>
</organism>
<sequence>MDSGIKYTLNKFTNDTKMCGAINTLEGRDAIQKDLDKLERRVCANLMKFNKAKCKVLHLGYGNPKHRNTEWVRLEGTSGPSALTSLLKQGHPRAHGTGLCPDSSRISPVRETLQPLWAICPYAQSPAQ</sequence>
<evidence type="ECO:0008006" key="3">
    <source>
        <dbReference type="Google" id="ProtNLM"/>
    </source>
</evidence>
<evidence type="ECO:0000313" key="2">
    <source>
        <dbReference type="Proteomes" id="UP000796761"/>
    </source>
</evidence>
<dbReference type="EMBL" id="SWJQ01001741">
    <property type="protein sequence ID" value="TRZ07525.1"/>
    <property type="molecule type" value="Genomic_DNA"/>
</dbReference>
<name>A0A8K1FY42_9PASS</name>
<dbReference type="AlphaFoldDB" id="A0A8K1FY42"/>